<comment type="caution">
    <text evidence="1">The sequence shown here is derived from an EMBL/GenBank/DDBJ whole genome shotgun (WGS) entry which is preliminary data.</text>
</comment>
<name>A0ABQ8ZS29_9ROSI</name>
<evidence type="ECO:0000313" key="2">
    <source>
        <dbReference type="Proteomes" id="UP001141253"/>
    </source>
</evidence>
<dbReference type="Proteomes" id="UP001141253">
    <property type="component" value="Unassembled WGS sequence"/>
</dbReference>
<proteinExistence type="predicted"/>
<evidence type="ECO:0008006" key="3">
    <source>
        <dbReference type="Google" id="ProtNLM"/>
    </source>
</evidence>
<dbReference type="EMBL" id="JAPFFI010000026">
    <property type="protein sequence ID" value="KAJ6309452.1"/>
    <property type="molecule type" value="Genomic_DNA"/>
</dbReference>
<sequence length="26" mass="3044">MKLHNFLSIKVICSVDNFFFSHQNSS</sequence>
<evidence type="ECO:0000313" key="1">
    <source>
        <dbReference type="EMBL" id="KAJ6309452.1"/>
    </source>
</evidence>
<gene>
    <name evidence="1" type="ORF">OIU77_015249</name>
</gene>
<organism evidence="1 2">
    <name type="scientific">Salix suchowensis</name>
    <dbReference type="NCBI Taxonomy" id="1278906"/>
    <lineage>
        <taxon>Eukaryota</taxon>
        <taxon>Viridiplantae</taxon>
        <taxon>Streptophyta</taxon>
        <taxon>Embryophyta</taxon>
        <taxon>Tracheophyta</taxon>
        <taxon>Spermatophyta</taxon>
        <taxon>Magnoliopsida</taxon>
        <taxon>eudicotyledons</taxon>
        <taxon>Gunneridae</taxon>
        <taxon>Pentapetalae</taxon>
        <taxon>rosids</taxon>
        <taxon>fabids</taxon>
        <taxon>Malpighiales</taxon>
        <taxon>Salicaceae</taxon>
        <taxon>Saliceae</taxon>
        <taxon>Salix</taxon>
    </lineage>
</organism>
<protein>
    <recommendedName>
        <fullName evidence="3">Photosystem II protein I</fullName>
    </recommendedName>
</protein>
<keyword evidence="2" id="KW-1185">Reference proteome</keyword>
<reference evidence="1" key="2">
    <citation type="journal article" date="2023" name="Int. J. Mol. Sci.">
        <title>De Novo Assembly and Annotation of 11 Diverse Shrub Willow (Salix) Genomes Reveals Novel Gene Organization in Sex-Linked Regions.</title>
        <authorList>
            <person name="Hyden B."/>
            <person name="Feng K."/>
            <person name="Yates T.B."/>
            <person name="Jawdy S."/>
            <person name="Cereghino C."/>
            <person name="Smart L.B."/>
            <person name="Muchero W."/>
        </authorList>
    </citation>
    <scope>NUCLEOTIDE SEQUENCE</scope>
    <source>
        <tissue evidence="1">Shoot tip</tissue>
    </source>
</reference>
<reference evidence="1" key="1">
    <citation type="submission" date="2022-10" db="EMBL/GenBank/DDBJ databases">
        <authorList>
            <person name="Hyden B.L."/>
            <person name="Feng K."/>
            <person name="Yates T."/>
            <person name="Jawdy S."/>
            <person name="Smart L.B."/>
            <person name="Muchero W."/>
        </authorList>
    </citation>
    <scope>NUCLEOTIDE SEQUENCE</scope>
    <source>
        <tissue evidence="1">Shoot tip</tissue>
    </source>
</reference>
<accession>A0ABQ8ZS29</accession>